<sequence length="96" mass="10754">MKAMVLAAGFGNRLQPLTSILPKPMFPVLGRPLLSHTFDILQSANITDIAVNVHHLPDSIIDYFEKEKPDDLNLYFSREEKILGTAGGIKKMENFL</sequence>
<gene>
    <name evidence="2" type="ORF">METZ01_LOCUS419854</name>
</gene>
<name>A0A382X7Z4_9ZZZZ</name>
<proteinExistence type="predicted"/>
<dbReference type="Pfam" id="PF00483">
    <property type="entry name" value="NTP_transferase"/>
    <property type="match status" value="1"/>
</dbReference>
<evidence type="ECO:0000259" key="1">
    <source>
        <dbReference type="Pfam" id="PF00483"/>
    </source>
</evidence>
<accession>A0A382X7Z4</accession>
<dbReference type="EMBL" id="UINC01165550">
    <property type="protein sequence ID" value="SVD67000.1"/>
    <property type="molecule type" value="Genomic_DNA"/>
</dbReference>
<dbReference type="InterPro" id="IPR029044">
    <property type="entry name" value="Nucleotide-diphossugar_trans"/>
</dbReference>
<dbReference type="SUPFAM" id="SSF53448">
    <property type="entry name" value="Nucleotide-diphospho-sugar transferases"/>
    <property type="match status" value="1"/>
</dbReference>
<dbReference type="Gene3D" id="3.90.550.10">
    <property type="entry name" value="Spore Coat Polysaccharide Biosynthesis Protein SpsA, Chain A"/>
    <property type="match status" value="1"/>
</dbReference>
<dbReference type="InterPro" id="IPR050486">
    <property type="entry name" value="Mannose-1P_guanyltransferase"/>
</dbReference>
<reference evidence="2" key="1">
    <citation type="submission" date="2018-05" db="EMBL/GenBank/DDBJ databases">
        <authorList>
            <person name="Lanie J.A."/>
            <person name="Ng W.-L."/>
            <person name="Kazmierczak K.M."/>
            <person name="Andrzejewski T.M."/>
            <person name="Davidsen T.M."/>
            <person name="Wayne K.J."/>
            <person name="Tettelin H."/>
            <person name="Glass J.I."/>
            <person name="Rusch D."/>
            <person name="Podicherti R."/>
            <person name="Tsui H.-C.T."/>
            <person name="Winkler M.E."/>
        </authorList>
    </citation>
    <scope>NUCLEOTIDE SEQUENCE</scope>
</reference>
<dbReference type="PANTHER" id="PTHR22572">
    <property type="entry name" value="SUGAR-1-PHOSPHATE GUANYL TRANSFERASE"/>
    <property type="match status" value="1"/>
</dbReference>
<organism evidence="2">
    <name type="scientific">marine metagenome</name>
    <dbReference type="NCBI Taxonomy" id="408172"/>
    <lineage>
        <taxon>unclassified sequences</taxon>
        <taxon>metagenomes</taxon>
        <taxon>ecological metagenomes</taxon>
    </lineage>
</organism>
<evidence type="ECO:0000313" key="2">
    <source>
        <dbReference type="EMBL" id="SVD67000.1"/>
    </source>
</evidence>
<dbReference type="InterPro" id="IPR005835">
    <property type="entry name" value="NTP_transferase_dom"/>
</dbReference>
<protein>
    <recommendedName>
        <fullName evidence="1">Nucleotidyl transferase domain-containing protein</fullName>
    </recommendedName>
</protein>
<feature type="domain" description="Nucleotidyl transferase" evidence="1">
    <location>
        <begin position="2"/>
        <end position="96"/>
    </location>
</feature>
<dbReference type="AlphaFoldDB" id="A0A382X7Z4"/>
<feature type="non-terminal residue" evidence="2">
    <location>
        <position position="96"/>
    </location>
</feature>